<dbReference type="GO" id="GO:0005886">
    <property type="term" value="C:plasma membrane"/>
    <property type="evidence" value="ECO:0007669"/>
    <property type="project" value="UniProtKB-SubCell"/>
</dbReference>
<evidence type="ECO:0000256" key="7">
    <source>
        <dbReference type="ARBA" id="ARBA00023136"/>
    </source>
</evidence>
<proteinExistence type="inferred from homology"/>
<evidence type="ECO:0000256" key="4">
    <source>
        <dbReference type="ARBA" id="ARBA00022475"/>
    </source>
</evidence>
<dbReference type="InterPro" id="IPR023210">
    <property type="entry name" value="NADP_OxRdtase_dom"/>
</dbReference>
<dbReference type="Proteomes" id="UP000319783">
    <property type="component" value="Unassembled WGS sequence"/>
</dbReference>
<dbReference type="EMBL" id="SULG01000045">
    <property type="protein sequence ID" value="TLD41524.1"/>
    <property type="molecule type" value="Genomic_DNA"/>
</dbReference>
<feature type="transmembrane region" description="Helical" evidence="8">
    <location>
        <begin position="103"/>
        <end position="120"/>
    </location>
</feature>
<dbReference type="AlphaFoldDB" id="A0A533Q9Z8"/>
<organism evidence="10 11">
    <name type="scientific">Candidatus Jettenia ecosi</name>
    <dbReference type="NCBI Taxonomy" id="2494326"/>
    <lineage>
        <taxon>Bacteria</taxon>
        <taxon>Pseudomonadati</taxon>
        <taxon>Planctomycetota</taxon>
        <taxon>Candidatus Brocadiia</taxon>
        <taxon>Candidatus Brocadiales</taxon>
        <taxon>Candidatus Brocadiaceae</taxon>
        <taxon>Candidatus Jettenia</taxon>
    </lineage>
</organism>
<accession>A0A533Q9Z8</accession>
<evidence type="ECO:0000256" key="8">
    <source>
        <dbReference type="RuleBase" id="RU363041"/>
    </source>
</evidence>
<evidence type="ECO:0000313" key="10">
    <source>
        <dbReference type="EMBL" id="TLD41524.1"/>
    </source>
</evidence>
<feature type="transmembrane region" description="Helical" evidence="8">
    <location>
        <begin position="144"/>
        <end position="174"/>
    </location>
</feature>
<evidence type="ECO:0000256" key="6">
    <source>
        <dbReference type="ARBA" id="ARBA00022989"/>
    </source>
</evidence>
<dbReference type="InterPro" id="IPR052017">
    <property type="entry name" value="TSUP"/>
</dbReference>
<evidence type="ECO:0000256" key="2">
    <source>
        <dbReference type="ARBA" id="ARBA00009142"/>
    </source>
</evidence>
<dbReference type="Gene3D" id="3.20.20.100">
    <property type="entry name" value="NADP-dependent oxidoreductase domain"/>
    <property type="match status" value="1"/>
</dbReference>
<dbReference type="Pfam" id="PF00248">
    <property type="entry name" value="Aldo_ket_red"/>
    <property type="match status" value="1"/>
</dbReference>
<comment type="caution">
    <text evidence="10">The sequence shown here is derived from an EMBL/GenBank/DDBJ whole genome shotgun (WGS) entry which is preliminary data.</text>
</comment>
<dbReference type="PANTHER" id="PTHR30269">
    <property type="entry name" value="TRANSMEMBRANE PROTEIN YFCA"/>
    <property type="match status" value="1"/>
</dbReference>
<evidence type="ECO:0000256" key="3">
    <source>
        <dbReference type="ARBA" id="ARBA00022448"/>
    </source>
</evidence>
<dbReference type="CDD" id="cd19099">
    <property type="entry name" value="AKR_unchar"/>
    <property type="match status" value="1"/>
</dbReference>
<name>A0A533Q9Z8_9BACT</name>
<evidence type="ECO:0000256" key="1">
    <source>
        <dbReference type="ARBA" id="ARBA00004651"/>
    </source>
</evidence>
<feature type="transmembrane region" description="Helical" evidence="8">
    <location>
        <begin position="240"/>
        <end position="262"/>
    </location>
</feature>
<dbReference type="PANTHER" id="PTHR30269:SF0">
    <property type="entry name" value="MEMBRANE TRANSPORTER PROTEIN YFCA-RELATED"/>
    <property type="match status" value="1"/>
</dbReference>
<keyword evidence="5 8" id="KW-0812">Transmembrane</keyword>
<feature type="transmembrane region" description="Helical" evidence="8">
    <location>
        <begin position="208"/>
        <end position="228"/>
    </location>
</feature>
<evidence type="ECO:0000256" key="5">
    <source>
        <dbReference type="ARBA" id="ARBA00022692"/>
    </source>
</evidence>
<feature type="transmembrane region" description="Helical" evidence="8">
    <location>
        <begin position="186"/>
        <end position="202"/>
    </location>
</feature>
<sequence length="398" mass="43541">MEIWQFFIIFAVGVTAGFMNTLAGGGSLLTLPMLIFLGLPAAVANGTNRLAITVQSIFAVAGFRRKGVSDFKASLILSCPPLIGAVIGAQLAVGISDVLFKRTLAIVMILILGLILWNPVQRKNGNTYSNEDISKLSWKRRTVIMVSLFFAGVYGGFIQAGVGFLIIMALNILGRLNLVKTNSHKVFIAGINAMFSLLVFVAHNKIYWTIGLILAMGNGLGAWVGSHFAVSKGERFIRMILTMCVIAMVVKLLVSSIGIGAYLGEEDDKTDARYFHAIIEAIGLGCSVIDTAINYRDMRSEKIVGRVIQSLMKKDPQIREQVIIATKGGFIPVDSESGEAPSEFVRNRFLKAGILNRADIVMGCHSLKPEYIRECVLMSLKNLGLEYIDIYYIHNPEL</sequence>
<dbReference type="InterPro" id="IPR036812">
    <property type="entry name" value="NAD(P)_OxRdtase_dom_sf"/>
</dbReference>
<dbReference type="SUPFAM" id="SSF51430">
    <property type="entry name" value="NAD(P)-linked oxidoreductase"/>
    <property type="match status" value="1"/>
</dbReference>
<reference evidence="10 11" key="1">
    <citation type="submission" date="2019-04" db="EMBL/GenBank/DDBJ databases">
        <title>Genome of a novel bacterium Candidatus Jettenia ecosi reconstructed from metagenome of an anammox bioreactor.</title>
        <authorList>
            <person name="Mardanov A.V."/>
            <person name="Beletsky A.V."/>
            <person name="Ravin N.V."/>
            <person name="Botchkova E.A."/>
            <person name="Litti Y.V."/>
            <person name="Nozhevnikova A.N."/>
        </authorList>
    </citation>
    <scope>NUCLEOTIDE SEQUENCE [LARGE SCALE GENOMIC DNA]</scope>
    <source>
        <strain evidence="10">J2</strain>
    </source>
</reference>
<protein>
    <recommendedName>
        <fullName evidence="8">Probable membrane transporter protein</fullName>
    </recommendedName>
</protein>
<keyword evidence="7 8" id="KW-0472">Membrane</keyword>
<gene>
    <name evidence="10" type="ORF">JETT_2222</name>
</gene>
<keyword evidence="3" id="KW-0813">Transport</keyword>
<feature type="transmembrane region" description="Helical" evidence="8">
    <location>
        <begin position="274"/>
        <end position="293"/>
    </location>
</feature>
<feature type="domain" description="NADP-dependent oxidoreductase" evidence="9">
    <location>
        <begin position="257"/>
        <end position="397"/>
    </location>
</feature>
<keyword evidence="6 8" id="KW-1133">Transmembrane helix</keyword>
<keyword evidence="4 8" id="KW-1003">Cell membrane</keyword>
<evidence type="ECO:0000313" key="11">
    <source>
        <dbReference type="Proteomes" id="UP000319783"/>
    </source>
</evidence>
<comment type="similarity">
    <text evidence="2 8">Belongs to the 4-toluene sulfonate uptake permease (TSUP) (TC 2.A.102) family.</text>
</comment>
<feature type="transmembrane region" description="Helical" evidence="8">
    <location>
        <begin position="6"/>
        <end position="39"/>
    </location>
</feature>
<feature type="transmembrane region" description="Helical" evidence="8">
    <location>
        <begin position="75"/>
        <end position="96"/>
    </location>
</feature>
<evidence type="ECO:0000259" key="9">
    <source>
        <dbReference type="Pfam" id="PF00248"/>
    </source>
</evidence>
<dbReference type="InterPro" id="IPR002781">
    <property type="entry name" value="TM_pro_TauE-like"/>
</dbReference>
<dbReference type="Pfam" id="PF01925">
    <property type="entry name" value="TauE"/>
    <property type="match status" value="1"/>
</dbReference>
<comment type="subcellular location">
    <subcellularLocation>
        <location evidence="1 8">Cell membrane</location>
        <topology evidence="1 8">Multi-pass membrane protein</topology>
    </subcellularLocation>
</comment>